<dbReference type="AlphaFoldDB" id="A0A8S3QJF0"/>
<proteinExistence type="predicted"/>
<dbReference type="EMBL" id="CAJPWZ010000579">
    <property type="protein sequence ID" value="CAG2196855.1"/>
    <property type="molecule type" value="Genomic_DNA"/>
</dbReference>
<evidence type="ECO:0000313" key="3">
    <source>
        <dbReference type="Proteomes" id="UP000683360"/>
    </source>
</evidence>
<name>A0A8S3QJF0_MYTED</name>
<comment type="caution">
    <text evidence="2">The sequence shown here is derived from an EMBL/GenBank/DDBJ whole genome shotgun (WGS) entry which is preliminary data.</text>
</comment>
<reference evidence="2" key="1">
    <citation type="submission" date="2021-03" db="EMBL/GenBank/DDBJ databases">
        <authorList>
            <person name="Bekaert M."/>
        </authorList>
    </citation>
    <scope>NUCLEOTIDE SEQUENCE</scope>
</reference>
<evidence type="ECO:0000256" key="1">
    <source>
        <dbReference type="SAM" id="MobiDB-lite"/>
    </source>
</evidence>
<keyword evidence="3" id="KW-1185">Reference proteome</keyword>
<protein>
    <submittedName>
        <fullName evidence="2">Uncharacterized protein</fullName>
    </submittedName>
</protein>
<evidence type="ECO:0000313" key="2">
    <source>
        <dbReference type="EMBL" id="CAG2196855.1"/>
    </source>
</evidence>
<accession>A0A8S3QJF0</accession>
<dbReference type="Proteomes" id="UP000683360">
    <property type="component" value="Unassembled WGS sequence"/>
</dbReference>
<feature type="region of interest" description="Disordered" evidence="1">
    <location>
        <begin position="266"/>
        <end position="292"/>
    </location>
</feature>
<organism evidence="2 3">
    <name type="scientific">Mytilus edulis</name>
    <name type="common">Blue mussel</name>
    <dbReference type="NCBI Taxonomy" id="6550"/>
    <lineage>
        <taxon>Eukaryota</taxon>
        <taxon>Metazoa</taxon>
        <taxon>Spiralia</taxon>
        <taxon>Lophotrochozoa</taxon>
        <taxon>Mollusca</taxon>
        <taxon>Bivalvia</taxon>
        <taxon>Autobranchia</taxon>
        <taxon>Pteriomorphia</taxon>
        <taxon>Mytilida</taxon>
        <taxon>Mytiloidea</taxon>
        <taxon>Mytilidae</taxon>
        <taxon>Mytilinae</taxon>
        <taxon>Mytilus</taxon>
    </lineage>
</organism>
<dbReference type="OrthoDB" id="6071947at2759"/>
<sequence>MAERERDRKCDYRQFKKRNGGRVPCVSLGNSYLDNDVTGEITGICFQKVDDGKVNPVIDTDEFLKVDWPCAPTKPAVQHLYLELDYHSVPSQKWQLFVDVMANLRTALLVQMTPQNNVAPTTLYDGFHKDVWQGAGNNIPYSSATLPSRIADVLPVVRQAGEINTLDIQTILHAMLEGFHSMGELMMKFFIDNILNVTVFGETDNFTVIPPSNPSFNSSIENGVLHCLVYGCHEDQLEYEELKHQNGQVRGRVPLRQNILYPKANGFRSRSRSRSPSPAGNNILSDIENTKNLDPNTDTDMSLLLENPGNFLVKPYLLHKYFEPHKPHLVLLKDTIEERQVKIVVEISSYNKYGTHVLFATHLKRSTEQCFQQCMAGLSFNQEEIAGLVVVPDGMKLMVVNKVENENNTFSYIVKETDLVKWNEKYELFCIMQKLIDCSF</sequence>
<gene>
    <name evidence="2" type="ORF">MEDL_11701</name>
</gene>